<dbReference type="Gene3D" id="3.40.50.720">
    <property type="entry name" value="NAD(P)-binding Rossmann-like Domain"/>
    <property type="match status" value="1"/>
</dbReference>
<evidence type="ECO:0000256" key="2">
    <source>
        <dbReference type="SAM" id="Phobius"/>
    </source>
</evidence>
<keyword evidence="4" id="KW-0813">Transport</keyword>
<dbReference type="Pfam" id="PF22614">
    <property type="entry name" value="Slo-like_RCK"/>
    <property type="match status" value="1"/>
</dbReference>
<evidence type="ECO:0000256" key="1">
    <source>
        <dbReference type="ARBA" id="ARBA00004651"/>
    </source>
</evidence>
<feature type="transmembrane region" description="Helical" evidence="2">
    <location>
        <begin position="80"/>
        <end position="105"/>
    </location>
</feature>
<dbReference type="AlphaFoldDB" id="A0A7C5ENV4"/>
<accession>A0A7C5ENV4</accession>
<comment type="subcellular location">
    <subcellularLocation>
        <location evidence="1">Cell membrane</location>
        <topology evidence="1">Multi-pass membrane protein</topology>
    </subcellularLocation>
</comment>
<dbReference type="InterPro" id="IPR013099">
    <property type="entry name" value="K_chnl_dom"/>
</dbReference>
<dbReference type="InterPro" id="IPR036291">
    <property type="entry name" value="NAD(P)-bd_dom_sf"/>
</dbReference>
<keyword evidence="2" id="KW-0812">Transmembrane</keyword>
<name>A0A7C5ENV4_9BACT</name>
<keyword evidence="4" id="KW-0407">Ion channel</keyword>
<dbReference type="InterPro" id="IPR003148">
    <property type="entry name" value="RCK_N"/>
</dbReference>
<dbReference type="GO" id="GO:0006813">
    <property type="term" value="P:potassium ion transport"/>
    <property type="evidence" value="ECO:0007669"/>
    <property type="project" value="InterPro"/>
</dbReference>
<dbReference type="PROSITE" id="PS51201">
    <property type="entry name" value="RCK_N"/>
    <property type="match status" value="1"/>
</dbReference>
<evidence type="ECO:0000259" key="3">
    <source>
        <dbReference type="PROSITE" id="PS51201"/>
    </source>
</evidence>
<dbReference type="InterPro" id="IPR050721">
    <property type="entry name" value="Trk_Ktr_HKT_K-transport"/>
</dbReference>
<dbReference type="PRINTS" id="PR00169">
    <property type="entry name" value="KCHANNEL"/>
</dbReference>
<dbReference type="Gene3D" id="1.20.5.110">
    <property type="match status" value="1"/>
</dbReference>
<reference evidence="4" key="1">
    <citation type="journal article" date="2020" name="mSystems">
        <title>Genome- and Community-Level Interaction Insights into Carbon Utilization and Element Cycling Functions of Hydrothermarchaeota in Hydrothermal Sediment.</title>
        <authorList>
            <person name="Zhou Z."/>
            <person name="Liu Y."/>
            <person name="Xu W."/>
            <person name="Pan J."/>
            <person name="Luo Z.H."/>
            <person name="Li M."/>
        </authorList>
    </citation>
    <scope>NUCLEOTIDE SEQUENCE [LARGE SCALE GENOMIC DNA]</scope>
    <source>
        <strain evidence="4">SpSt-853</strain>
    </source>
</reference>
<keyword evidence="2" id="KW-0472">Membrane</keyword>
<dbReference type="EMBL" id="DTKJ01000020">
    <property type="protein sequence ID" value="HGZ11221.1"/>
    <property type="molecule type" value="Genomic_DNA"/>
</dbReference>
<feature type="transmembrane region" description="Helical" evidence="2">
    <location>
        <begin position="20"/>
        <end position="39"/>
    </location>
</feature>
<dbReference type="PANTHER" id="PTHR43833:SF9">
    <property type="entry name" value="POTASSIUM CHANNEL PROTEIN YUGO-RELATED"/>
    <property type="match status" value="1"/>
</dbReference>
<feature type="domain" description="RCK N-terminal" evidence="3">
    <location>
        <begin position="121"/>
        <end position="255"/>
    </location>
</feature>
<gene>
    <name evidence="4" type="ORF">ENW48_03265</name>
</gene>
<keyword evidence="4" id="KW-0406">Ion transport</keyword>
<dbReference type="GO" id="GO:0034220">
    <property type="term" value="P:monoatomic ion transmembrane transport"/>
    <property type="evidence" value="ECO:0007669"/>
    <property type="project" value="UniProtKB-KW"/>
</dbReference>
<dbReference type="SUPFAM" id="SSF81324">
    <property type="entry name" value="Voltage-gated potassium channels"/>
    <property type="match status" value="1"/>
</dbReference>
<keyword evidence="2" id="KW-1133">Transmembrane helix</keyword>
<dbReference type="SUPFAM" id="SSF51735">
    <property type="entry name" value="NAD(P)-binding Rossmann-fold domains"/>
    <property type="match status" value="1"/>
</dbReference>
<dbReference type="Pfam" id="PF07885">
    <property type="entry name" value="Ion_trans_2"/>
    <property type="match status" value="1"/>
</dbReference>
<comment type="caution">
    <text evidence="4">The sequence shown here is derived from an EMBL/GenBank/DDBJ whole genome shotgun (WGS) entry which is preliminary data.</text>
</comment>
<evidence type="ECO:0000313" key="4">
    <source>
        <dbReference type="EMBL" id="HGZ11221.1"/>
    </source>
</evidence>
<sequence length="391" mass="43780">MTWWSSLFDVLHTLRRERVFLLAFSVALLVLLGGVGFSLTEALEERSLLEHFGRGLWWALVTVTTVGYGDITPNTLGGRLVGAVLMVGGLVSLSLVTATVASIFVERKIRRVRGMETIKAENHILILGWHYDGEKLLDQLLRRLSPDTPVVLVNQLPPETMDSLREKYVKHDLLFVWGEHSREEVLHRANAREAYKAIILAGRHEGETAAQVDQRTLLTTLTLKSLNPKIKILAELLRPDNQPYVERAGAEQILIRGQYDSAILAGAIASPGLFRVLDALLNAEGYTVWPVDLPPGFQNRTVRELAEYFKEQHQALLIALFTEARGLSLDDLLGDESSPIDQFIRSKFAEKGMTHLFGRAKLEFQINPPDTLILSPHHKAVVIAAQRPEVR</sequence>
<protein>
    <submittedName>
        <fullName evidence="4">Potassium channel protein</fullName>
    </submittedName>
</protein>
<dbReference type="PANTHER" id="PTHR43833">
    <property type="entry name" value="POTASSIUM CHANNEL PROTEIN 2-RELATED-RELATED"/>
    <property type="match status" value="1"/>
</dbReference>
<feature type="transmembrane region" description="Helical" evidence="2">
    <location>
        <begin position="51"/>
        <end position="68"/>
    </location>
</feature>
<dbReference type="Gene3D" id="1.10.287.70">
    <property type="match status" value="1"/>
</dbReference>
<dbReference type="GO" id="GO:0005886">
    <property type="term" value="C:plasma membrane"/>
    <property type="evidence" value="ECO:0007669"/>
    <property type="project" value="UniProtKB-SubCell"/>
</dbReference>
<proteinExistence type="predicted"/>
<organism evidence="4">
    <name type="scientific">Desulfobacca acetoxidans</name>
    <dbReference type="NCBI Taxonomy" id="60893"/>
    <lineage>
        <taxon>Bacteria</taxon>
        <taxon>Pseudomonadati</taxon>
        <taxon>Thermodesulfobacteriota</taxon>
        <taxon>Desulfobaccia</taxon>
        <taxon>Desulfobaccales</taxon>
        <taxon>Desulfobaccaceae</taxon>
        <taxon>Desulfobacca</taxon>
    </lineage>
</organism>